<dbReference type="Gene3D" id="3.90.1410.10">
    <property type="entry name" value="set domain protein methyltransferase, domain 1"/>
    <property type="match status" value="1"/>
</dbReference>
<evidence type="ECO:0000256" key="3">
    <source>
        <dbReference type="ARBA" id="ARBA00022691"/>
    </source>
</evidence>
<keyword evidence="3" id="KW-0949">S-adenosyl-L-methionine</keyword>
<dbReference type="InterPro" id="IPR044429">
    <property type="entry name" value="SETD4_SET"/>
</dbReference>
<dbReference type="InterPro" id="IPR001214">
    <property type="entry name" value="SET_dom"/>
</dbReference>
<evidence type="ECO:0000313" key="5">
    <source>
        <dbReference type="EMBL" id="SGZ46757.1"/>
    </source>
</evidence>
<dbReference type="InterPro" id="IPR050600">
    <property type="entry name" value="SETD3_SETD6_MTase"/>
</dbReference>
<reference evidence="5 6" key="1">
    <citation type="submission" date="2016-10" db="EMBL/GenBank/DDBJ databases">
        <authorList>
            <person name="de Groot N.N."/>
        </authorList>
    </citation>
    <scope>NUCLEOTIDE SEQUENCE [LARGE SCALE GENOMIC DNA]</scope>
    <source>
        <strain evidence="5 6">CBS 141442</strain>
    </source>
</reference>
<evidence type="ECO:0000256" key="2">
    <source>
        <dbReference type="ARBA" id="ARBA00022679"/>
    </source>
</evidence>
<keyword evidence="6" id="KW-1185">Reference proteome</keyword>
<dbReference type="PANTHER" id="PTHR13271:SF47">
    <property type="entry name" value="ACTIN-HISTIDINE N-METHYLTRANSFERASE"/>
    <property type="match status" value="1"/>
</dbReference>
<accession>A0A1L0B936</accession>
<protein>
    <submittedName>
        <fullName evidence="5">CIC11C00000002811</fullName>
    </submittedName>
</protein>
<dbReference type="Proteomes" id="UP000182334">
    <property type="component" value="Chromosome I"/>
</dbReference>
<organism evidence="5 6">
    <name type="scientific">Sungouiella intermedia</name>
    <dbReference type="NCBI Taxonomy" id="45354"/>
    <lineage>
        <taxon>Eukaryota</taxon>
        <taxon>Fungi</taxon>
        <taxon>Dikarya</taxon>
        <taxon>Ascomycota</taxon>
        <taxon>Saccharomycotina</taxon>
        <taxon>Pichiomycetes</taxon>
        <taxon>Metschnikowiaceae</taxon>
        <taxon>Sungouiella</taxon>
    </lineage>
</organism>
<dbReference type="GO" id="GO:0016279">
    <property type="term" value="F:protein-lysine N-methyltransferase activity"/>
    <property type="evidence" value="ECO:0007669"/>
    <property type="project" value="InterPro"/>
</dbReference>
<dbReference type="Pfam" id="PF00856">
    <property type="entry name" value="SET"/>
    <property type="match status" value="1"/>
</dbReference>
<dbReference type="AlphaFoldDB" id="A0A1L0B936"/>
<keyword evidence="2" id="KW-0808">Transferase</keyword>
<keyword evidence="1" id="KW-0489">Methyltransferase</keyword>
<proteinExistence type="predicted"/>
<dbReference type="InterPro" id="IPR016852">
    <property type="entry name" value="SET_MeTrfase"/>
</dbReference>
<dbReference type="OrthoDB" id="341421at2759"/>
<sequence>MLNINERVDSLIQWINNAHNASLKLSNASYISPKLIVKHSDDSGRGLYAADSIGANERLVRIPPLFLMNFTTVLAHITKHNPEITLTEPYYANIYVPPTVDDSVGKLYSKLNLSSLLELLSFQLLAMFLVLERSRGTLSYWKPFIDMQPEISELGLAPVIWKVLDVANCDLLWRMLPRSARKHAEAVVARFDKDYLTIQQKLPLVGQQISRNNFLWAWMCINSRCLYMEIPQAKDASDNFTLAPYVDFLNHLNDDQCGIKIDTLGFHVMTSCKYLPGEELYFSYGPHSNEFLLCEYGFMLPENKWNYIDITDFIIPMLRPAHVEFLKIWGYYGEYTVNKSGMSFRTEIALATLQETSPQDSRRLKVFIDGISDGQVYSHRLRDLLRKILQKLINDSERKLSSQGEYDEETLRRITAVQSLFKDIQEISLIALSE</sequence>
<gene>
    <name evidence="5" type="ORF">SAMEA4029010_CIC11G00000002811</name>
</gene>
<dbReference type="PIRSF" id="PIRSF027158">
    <property type="entry name" value="Lys_MTase_YDR198C_prd"/>
    <property type="match status" value="1"/>
</dbReference>
<dbReference type="STRING" id="45354.A0A1L0B936"/>
<evidence type="ECO:0000313" key="6">
    <source>
        <dbReference type="Proteomes" id="UP000182334"/>
    </source>
</evidence>
<evidence type="ECO:0000259" key="4">
    <source>
        <dbReference type="PROSITE" id="PS50280"/>
    </source>
</evidence>
<evidence type="ECO:0000256" key="1">
    <source>
        <dbReference type="ARBA" id="ARBA00022603"/>
    </source>
</evidence>
<dbReference type="SUPFAM" id="SSF82199">
    <property type="entry name" value="SET domain"/>
    <property type="match status" value="1"/>
</dbReference>
<feature type="domain" description="SET" evidence="4">
    <location>
        <begin position="33"/>
        <end position="285"/>
    </location>
</feature>
<dbReference type="EMBL" id="LT635756">
    <property type="protein sequence ID" value="SGZ46757.1"/>
    <property type="molecule type" value="Genomic_DNA"/>
</dbReference>
<dbReference type="CDD" id="cd19177">
    <property type="entry name" value="SET_SETD4"/>
    <property type="match status" value="1"/>
</dbReference>
<dbReference type="InterPro" id="IPR046341">
    <property type="entry name" value="SET_dom_sf"/>
</dbReference>
<name>A0A1L0B936_9ASCO</name>
<dbReference type="PROSITE" id="PS50280">
    <property type="entry name" value="SET"/>
    <property type="match status" value="1"/>
</dbReference>
<dbReference type="GO" id="GO:0032259">
    <property type="term" value="P:methylation"/>
    <property type="evidence" value="ECO:0007669"/>
    <property type="project" value="UniProtKB-KW"/>
</dbReference>
<dbReference type="PANTHER" id="PTHR13271">
    <property type="entry name" value="UNCHARACTERIZED PUTATIVE METHYLTRANSFERASE"/>
    <property type="match status" value="1"/>
</dbReference>